<proteinExistence type="predicted"/>
<sequence length="273" mass="31729">MSELTCNKQLIDESHQNTHYDSEWHRYNLKRKSDEETKDKPDPTCCFMCDKKHKTIENCMVHMHKHHGFFVPDIDYLKDPIGLLTHLGLQVKHDYKCLYCKHICRPFDSLEAVRNHMVAKSHCKVHYGDAFDEEEEAELEEFYDYSSSYVDENGKQLVIGDGTGDRIELGTGGSELMITRPTGDRISTKIIGSREYLRYYRQKPRPSPNTIPATAMLASRHRSVCMSTVQAKEKMVTKKLMNTRSRVETTRTKIGMKNNVIRNFPKSVSYLKR</sequence>
<dbReference type="SUPFAM" id="SSF57667">
    <property type="entry name" value="beta-beta-alpha zinc fingers"/>
    <property type="match status" value="1"/>
</dbReference>
<dbReference type="OMA" id="SHNTIES"/>
<evidence type="ECO:0000313" key="3">
    <source>
        <dbReference type="Proteomes" id="UP000243975"/>
    </source>
</evidence>
<reference evidence="2 3" key="1">
    <citation type="journal article" date="2016" name="Sci. Rep.">
        <title>The genome sequence of the outbreeding globe artichoke constructed de novo incorporating a phase-aware low-pass sequencing strategy of F1 progeny.</title>
        <authorList>
            <person name="Scaglione D."/>
            <person name="Reyes-Chin-Wo S."/>
            <person name="Acquadro A."/>
            <person name="Froenicke L."/>
            <person name="Portis E."/>
            <person name="Beitel C."/>
            <person name="Tirone M."/>
            <person name="Mauro R."/>
            <person name="Lo Monaco A."/>
            <person name="Mauromicale G."/>
            <person name="Faccioli P."/>
            <person name="Cattivelli L."/>
            <person name="Rieseberg L."/>
            <person name="Michelmore R."/>
            <person name="Lanteri S."/>
        </authorList>
    </citation>
    <scope>NUCLEOTIDE SEQUENCE [LARGE SCALE GENOMIC DNA]</scope>
    <source>
        <strain evidence="2">2C</strain>
    </source>
</reference>
<gene>
    <name evidence="2" type="ORF">Ccrd_002341</name>
</gene>
<dbReference type="Gramene" id="KVH95629">
    <property type="protein sequence ID" value="KVH95629"/>
    <property type="gene ID" value="Ccrd_002341"/>
</dbReference>
<evidence type="ECO:0000259" key="1">
    <source>
        <dbReference type="Pfam" id="PF12756"/>
    </source>
</evidence>
<dbReference type="GO" id="GO:0042273">
    <property type="term" value="P:ribosomal large subunit biogenesis"/>
    <property type="evidence" value="ECO:0007669"/>
    <property type="project" value="TreeGrafter"/>
</dbReference>
<dbReference type="Proteomes" id="UP000243975">
    <property type="component" value="Unassembled WGS sequence"/>
</dbReference>
<evidence type="ECO:0000313" key="2">
    <source>
        <dbReference type="EMBL" id="KVH95629.1"/>
    </source>
</evidence>
<organism evidence="2 3">
    <name type="scientific">Cynara cardunculus var. scolymus</name>
    <name type="common">Globe artichoke</name>
    <name type="synonym">Cynara scolymus</name>
    <dbReference type="NCBI Taxonomy" id="59895"/>
    <lineage>
        <taxon>Eukaryota</taxon>
        <taxon>Viridiplantae</taxon>
        <taxon>Streptophyta</taxon>
        <taxon>Embryophyta</taxon>
        <taxon>Tracheophyta</taxon>
        <taxon>Spermatophyta</taxon>
        <taxon>Magnoliopsida</taxon>
        <taxon>eudicotyledons</taxon>
        <taxon>Gunneridae</taxon>
        <taxon>Pentapetalae</taxon>
        <taxon>asterids</taxon>
        <taxon>campanulids</taxon>
        <taxon>Asterales</taxon>
        <taxon>Asteraceae</taxon>
        <taxon>Carduoideae</taxon>
        <taxon>Cardueae</taxon>
        <taxon>Carduinae</taxon>
        <taxon>Cynara</taxon>
    </lineage>
</organism>
<feature type="domain" description="ZN622/Rei1/Reh1 zinc finger C2H2-type" evidence="1">
    <location>
        <begin position="46"/>
        <end position="149"/>
    </location>
</feature>
<keyword evidence="3" id="KW-1185">Reference proteome</keyword>
<dbReference type="PANTHER" id="PTHR13182">
    <property type="entry name" value="ZINC FINGER PROTEIN 622"/>
    <property type="match status" value="1"/>
</dbReference>
<dbReference type="InterPro" id="IPR041661">
    <property type="entry name" value="ZN622/Rei1/Reh1_Znf-C2H2"/>
</dbReference>
<dbReference type="STRING" id="59895.A0A103XRN8"/>
<dbReference type="Pfam" id="PF12756">
    <property type="entry name" value="zf-C2H2_2"/>
    <property type="match status" value="1"/>
</dbReference>
<name>A0A103XRN8_CYNCS</name>
<dbReference type="AlphaFoldDB" id="A0A103XRN8"/>
<comment type="caution">
    <text evidence="2">The sequence shown here is derived from an EMBL/GenBank/DDBJ whole genome shotgun (WGS) entry which is preliminary data.</text>
</comment>
<dbReference type="EMBL" id="LEKV01004381">
    <property type="protein sequence ID" value="KVH95629.1"/>
    <property type="molecule type" value="Genomic_DNA"/>
</dbReference>
<dbReference type="InterPro" id="IPR036236">
    <property type="entry name" value="Znf_C2H2_sf"/>
</dbReference>
<dbReference type="GO" id="GO:0030687">
    <property type="term" value="C:preribosome, large subunit precursor"/>
    <property type="evidence" value="ECO:0007669"/>
    <property type="project" value="TreeGrafter"/>
</dbReference>
<dbReference type="InterPro" id="IPR040025">
    <property type="entry name" value="Znf622/Rei1/Reh1"/>
</dbReference>
<protein>
    <recommendedName>
        <fullName evidence="1">ZN622/Rei1/Reh1 zinc finger C2H2-type domain-containing protein</fullName>
    </recommendedName>
</protein>
<dbReference type="PANTHER" id="PTHR13182:SF8">
    <property type="entry name" value="CYTOPLASMIC 60S SUBUNIT BIOGENESIS FACTOR ZNF622"/>
    <property type="match status" value="1"/>
</dbReference>
<accession>A0A103XRN8</accession>